<accession>A0ABD2WI47</accession>
<evidence type="ECO:0000256" key="1">
    <source>
        <dbReference type="SAM" id="MobiDB-lite"/>
    </source>
</evidence>
<dbReference type="Proteomes" id="UP001627154">
    <property type="component" value="Unassembled WGS sequence"/>
</dbReference>
<feature type="compositionally biased region" description="Polar residues" evidence="1">
    <location>
        <begin position="60"/>
        <end position="71"/>
    </location>
</feature>
<comment type="caution">
    <text evidence="2">The sequence shown here is derived from an EMBL/GenBank/DDBJ whole genome shotgun (WGS) entry which is preliminary data.</text>
</comment>
<feature type="compositionally biased region" description="Polar residues" evidence="1">
    <location>
        <begin position="26"/>
        <end position="42"/>
    </location>
</feature>
<feature type="region of interest" description="Disordered" evidence="1">
    <location>
        <begin position="1"/>
        <end position="81"/>
    </location>
</feature>
<gene>
    <name evidence="2" type="ORF">TKK_013077</name>
</gene>
<evidence type="ECO:0000313" key="3">
    <source>
        <dbReference type="Proteomes" id="UP001627154"/>
    </source>
</evidence>
<name>A0ABD2WI47_9HYME</name>
<reference evidence="2 3" key="1">
    <citation type="journal article" date="2024" name="bioRxiv">
        <title>A reference genome for Trichogramma kaykai: A tiny desert-dwelling parasitoid wasp with competing sex-ratio distorters.</title>
        <authorList>
            <person name="Culotta J."/>
            <person name="Lindsey A.R."/>
        </authorList>
    </citation>
    <scope>NUCLEOTIDE SEQUENCE [LARGE SCALE GENOMIC DNA]</scope>
    <source>
        <strain evidence="2 3">KSX58</strain>
    </source>
</reference>
<protein>
    <submittedName>
        <fullName evidence="2">Uncharacterized protein</fullName>
    </submittedName>
</protein>
<dbReference type="AlphaFoldDB" id="A0ABD2WI47"/>
<keyword evidence="3" id="KW-1185">Reference proteome</keyword>
<dbReference type="EMBL" id="JBJJXI010000106">
    <property type="protein sequence ID" value="KAL3392246.1"/>
    <property type="molecule type" value="Genomic_DNA"/>
</dbReference>
<evidence type="ECO:0000313" key="2">
    <source>
        <dbReference type="EMBL" id="KAL3392246.1"/>
    </source>
</evidence>
<organism evidence="2 3">
    <name type="scientific">Trichogramma kaykai</name>
    <dbReference type="NCBI Taxonomy" id="54128"/>
    <lineage>
        <taxon>Eukaryota</taxon>
        <taxon>Metazoa</taxon>
        <taxon>Ecdysozoa</taxon>
        <taxon>Arthropoda</taxon>
        <taxon>Hexapoda</taxon>
        <taxon>Insecta</taxon>
        <taxon>Pterygota</taxon>
        <taxon>Neoptera</taxon>
        <taxon>Endopterygota</taxon>
        <taxon>Hymenoptera</taxon>
        <taxon>Apocrita</taxon>
        <taxon>Proctotrupomorpha</taxon>
        <taxon>Chalcidoidea</taxon>
        <taxon>Trichogrammatidae</taxon>
        <taxon>Trichogramma</taxon>
    </lineage>
</organism>
<sequence length="241" mass="27768">MSRKSRCLSTSSWLVDPNKDVKPSVVTPTNEVPNKPLSTQPGEPTRNIPARDVRARRTRGPSSRDGSTINPSPRLAPARDSPLRDVLVCNTSVRDTQTASYRSIAEIEKIMPYFDGKNMPVTQFVHDFRTAKRFLRPTDYDFFIALLKARAKDSGSNYLQLKTFATDDEIYDKLKRATPLHEYYYPIYWETYPTPDKGPTKRSWITVLGSRENYEQHQITYRKTSRQTSCQEPLKVSRFPL</sequence>
<proteinExistence type="predicted"/>